<proteinExistence type="predicted"/>
<sequence>MYTYLAEEFMKGRLLESWEVTPEKLVWHVRPGVYWAADNVDWMENRELTAEDMVADLLYFQVSPAGSMTLGEWGGDIYAEGRYTVVIELNRLDLGWLFTIGYED</sequence>
<comment type="caution">
    <text evidence="1">The sequence shown here is derived from an EMBL/GenBank/DDBJ whole genome shotgun (WGS) entry which is preliminary data.</text>
</comment>
<gene>
    <name evidence="1" type="ORF">S03H2_25835</name>
</gene>
<dbReference type="SUPFAM" id="SSF53850">
    <property type="entry name" value="Periplasmic binding protein-like II"/>
    <property type="match status" value="1"/>
</dbReference>
<dbReference type="Gene3D" id="3.40.190.10">
    <property type="entry name" value="Periplasmic binding protein-like II"/>
    <property type="match status" value="1"/>
</dbReference>
<organism evidence="1">
    <name type="scientific">marine sediment metagenome</name>
    <dbReference type="NCBI Taxonomy" id="412755"/>
    <lineage>
        <taxon>unclassified sequences</taxon>
        <taxon>metagenomes</taxon>
        <taxon>ecological metagenomes</taxon>
    </lineage>
</organism>
<accession>X1GTJ3</accession>
<feature type="non-terminal residue" evidence="1">
    <location>
        <position position="104"/>
    </location>
</feature>
<dbReference type="EMBL" id="BARU01014748">
    <property type="protein sequence ID" value="GAH36338.1"/>
    <property type="molecule type" value="Genomic_DNA"/>
</dbReference>
<evidence type="ECO:0008006" key="2">
    <source>
        <dbReference type="Google" id="ProtNLM"/>
    </source>
</evidence>
<protein>
    <recommendedName>
        <fullName evidence="2">Solute-binding protein family 5 domain-containing protein</fullName>
    </recommendedName>
</protein>
<reference evidence="1" key="1">
    <citation type="journal article" date="2014" name="Front. Microbiol.">
        <title>High frequency of phylogenetically diverse reductive dehalogenase-homologous genes in deep subseafloor sedimentary metagenomes.</title>
        <authorList>
            <person name="Kawai M."/>
            <person name="Futagami T."/>
            <person name="Toyoda A."/>
            <person name="Takaki Y."/>
            <person name="Nishi S."/>
            <person name="Hori S."/>
            <person name="Arai W."/>
            <person name="Tsubouchi T."/>
            <person name="Morono Y."/>
            <person name="Uchiyama I."/>
            <person name="Ito T."/>
            <person name="Fujiyama A."/>
            <person name="Inagaki F."/>
            <person name="Takami H."/>
        </authorList>
    </citation>
    <scope>NUCLEOTIDE SEQUENCE</scope>
    <source>
        <strain evidence="1">Expedition CK06-06</strain>
    </source>
</reference>
<name>X1GTJ3_9ZZZZ</name>
<evidence type="ECO:0000313" key="1">
    <source>
        <dbReference type="EMBL" id="GAH36338.1"/>
    </source>
</evidence>
<dbReference type="AlphaFoldDB" id="X1GTJ3"/>